<accession>A0ACB8S6A7</accession>
<sequence>MSILRHATGSSSSRLSSLLLTGARLLSSQALAVKSPADHGASSTHETPDDSHVSDDTPTPSRRGKQKTGSGHSKAAKHPEPERTLAPSQSKIYLEALNAEGLQPKLSDLERLRPHGYSQPDTPKYSQEFHALVDSLCRSFAKSQLRFFAQEYKLRPNAMNKKVQYAELIIEKAWGWPGLREVERRRRDQTETVVQTFPLSPSELFVTLGKDGYDLLELSKLYSVHVSLTERPLALRVEGIRASLKNVEDHLARVKESIVDETFEVPTKRPVPHGLLQRISRITGAFMANLGDNGKVRICVKDPASLLAAKRLAIRAAMDNPSLTIIARRGPGVDELVVPTAAPINYALYPFVPPSPLPWTIQSSGVFRWRRVGNWFSEYQQSEPDSFIATGGSFMTVNGQQTELKSRLLDGLPKSVSVANRTITASPGHLIFTGEKHDSKVSLMPPAPGHFAFSRALNWIASHDSSAAFLPSLPPDFFEGKPLNQHVIHRLVYEPLPNVEDPQLDSTPSTRFIQFEFTLANAMPDNIGSPLQTPAEPHRASCKTGTTRDLHVLLPDRNMDLCFTVCDSEALDFESALPVLSEYEAGLKTFLTSSDVEVTQPAPPLIINYDGKQFLLVNSVSVRQSDESPSHSLEAKVVSESVLDLESSQKHTACSVSHDLRFTHIISTSFLQLSFEDTDTPEGWHTFLVSCDRLTTKNYSTRHQTPHILPL</sequence>
<protein>
    <submittedName>
        <fullName evidence="1">Uncharacterized protein</fullName>
    </submittedName>
</protein>
<proteinExistence type="predicted"/>
<evidence type="ECO:0000313" key="2">
    <source>
        <dbReference type="Proteomes" id="UP000814033"/>
    </source>
</evidence>
<evidence type="ECO:0000313" key="1">
    <source>
        <dbReference type="EMBL" id="KAI0051716.1"/>
    </source>
</evidence>
<name>A0ACB8S6A7_9AGAM</name>
<organism evidence="1 2">
    <name type="scientific">Auriscalpium vulgare</name>
    <dbReference type="NCBI Taxonomy" id="40419"/>
    <lineage>
        <taxon>Eukaryota</taxon>
        <taxon>Fungi</taxon>
        <taxon>Dikarya</taxon>
        <taxon>Basidiomycota</taxon>
        <taxon>Agaricomycotina</taxon>
        <taxon>Agaricomycetes</taxon>
        <taxon>Russulales</taxon>
        <taxon>Auriscalpiaceae</taxon>
        <taxon>Auriscalpium</taxon>
    </lineage>
</organism>
<keyword evidence="2" id="KW-1185">Reference proteome</keyword>
<dbReference type="Proteomes" id="UP000814033">
    <property type="component" value="Unassembled WGS sequence"/>
</dbReference>
<gene>
    <name evidence="1" type="ORF">FA95DRAFT_1511727</name>
</gene>
<reference evidence="1" key="1">
    <citation type="submission" date="2021-02" db="EMBL/GenBank/DDBJ databases">
        <authorList>
            <consortium name="DOE Joint Genome Institute"/>
            <person name="Ahrendt S."/>
            <person name="Looney B.P."/>
            <person name="Miyauchi S."/>
            <person name="Morin E."/>
            <person name="Drula E."/>
            <person name="Courty P.E."/>
            <person name="Chicoki N."/>
            <person name="Fauchery L."/>
            <person name="Kohler A."/>
            <person name="Kuo A."/>
            <person name="Labutti K."/>
            <person name="Pangilinan J."/>
            <person name="Lipzen A."/>
            <person name="Riley R."/>
            <person name="Andreopoulos W."/>
            <person name="He G."/>
            <person name="Johnson J."/>
            <person name="Barry K.W."/>
            <person name="Grigoriev I.V."/>
            <person name="Nagy L."/>
            <person name="Hibbett D."/>
            <person name="Henrissat B."/>
            <person name="Matheny P.B."/>
            <person name="Labbe J."/>
            <person name="Martin F."/>
        </authorList>
    </citation>
    <scope>NUCLEOTIDE SEQUENCE</scope>
    <source>
        <strain evidence="1">FP105234-sp</strain>
    </source>
</reference>
<dbReference type="EMBL" id="MU275850">
    <property type="protein sequence ID" value="KAI0051716.1"/>
    <property type="molecule type" value="Genomic_DNA"/>
</dbReference>
<comment type="caution">
    <text evidence="1">The sequence shown here is derived from an EMBL/GenBank/DDBJ whole genome shotgun (WGS) entry which is preliminary data.</text>
</comment>
<reference evidence="1" key="2">
    <citation type="journal article" date="2022" name="New Phytol.">
        <title>Evolutionary transition to the ectomycorrhizal habit in the genomes of a hyperdiverse lineage of mushroom-forming fungi.</title>
        <authorList>
            <person name="Looney B."/>
            <person name="Miyauchi S."/>
            <person name="Morin E."/>
            <person name="Drula E."/>
            <person name="Courty P.E."/>
            <person name="Kohler A."/>
            <person name="Kuo A."/>
            <person name="LaButti K."/>
            <person name="Pangilinan J."/>
            <person name="Lipzen A."/>
            <person name="Riley R."/>
            <person name="Andreopoulos W."/>
            <person name="He G."/>
            <person name="Johnson J."/>
            <person name="Nolan M."/>
            <person name="Tritt A."/>
            <person name="Barry K.W."/>
            <person name="Grigoriev I.V."/>
            <person name="Nagy L.G."/>
            <person name="Hibbett D."/>
            <person name="Henrissat B."/>
            <person name="Matheny P.B."/>
            <person name="Labbe J."/>
            <person name="Martin F.M."/>
        </authorList>
    </citation>
    <scope>NUCLEOTIDE SEQUENCE</scope>
    <source>
        <strain evidence="1">FP105234-sp</strain>
    </source>
</reference>